<keyword evidence="1" id="KW-0472">Membrane</keyword>
<keyword evidence="1" id="KW-1133">Transmembrane helix</keyword>
<evidence type="ECO:0000313" key="2">
    <source>
        <dbReference type="EMBL" id="KAH8698563.1"/>
    </source>
</evidence>
<organism evidence="2 3">
    <name type="scientific">Talaromyces proteolyticus</name>
    <dbReference type="NCBI Taxonomy" id="1131652"/>
    <lineage>
        <taxon>Eukaryota</taxon>
        <taxon>Fungi</taxon>
        <taxon>Dikarya</taxon>
        <taxon>Ascomycota</taxon>
        <taxon>Pezizomycotina</taxon>
        <taxon>Eurotiomycetes</taxon>
        <taxon>Eurotiomycetidae</taxon>
        <taxon>Eurotiales</taxon>
        <taxon>Trichocomaceae</taxon>
        <taxon>Talaromyces</taxon>
        <taxon>Talaromyces sect. Bacilispori</taxon>
    </lineage>
</organism>
<keyword evidence="1" id="KW-0812">Transmembrane</keyword>
<accession>A0AAD4Q1H9</accession>
<feature type="transmembrane region" description="Helical" evidence="1">
    <location>
        <begin position="20"/>
        <end position="44"/>
    </location>
</feature>
<keyword evidence="3" id="KW-1185">Reference proteome</keyword>
<reference evidence="2" key="1">
    <citation type="submission" date="2021-12" db="EMBL/GenBank/DDBJ databases">
        <title>Convergent genome expansion in fungi linked to evolution of root-endophyte symbiosis.</title>
        <authorList>
            <consortium name="DOE Joint Genome Institute"/>
            <person name="Ke Y.-H."/>
            <person name="Bonito G."/>
            <person name="Liao H.-L."/>
            <person name="Looney B."/>
            <person name="Rojas-Flechas A."/>
            <person name="Nash J."/>
            <person name="Hameed K."/>
            <person name="Schadt C."/>
            <person name="Martin F."/>
            <person name="Crous P.W."/>
            <person name="Miettinen O."/>
            <person name="Magnuson J.K."/>
            <person name="Labbe J."/>
            <person name="Jacobson D."/>
            <person name="Doktycz M.J."/>
            <person name="Veneault-Fourrey C."/>
            <person name="Kuo A."/>
            <person name="Mondo S."/>
            <person name="Calhoun S."/>
            <person name="Riley R."/>
            <person name="Ohm R."/>
            <person name="LaButti K."/>
            <person name="Andreopoulos B."/>
            <person name="Pangilinan J."/>
            <person name="Nolan M."/>
            <person name="Tritt A."/>
            <person name="Clum A."/>
            <person name="Lipzen A."/>
            <person name="Daum C."/>
            <person name="Barry K."/>
            <person name="Grigoriev I.V."/>
            <person name="Vilgalys R."/>
        </authorList>
    </citation>
    <scope>NUCLEOTIDE SEQUENCE</scope>
    <source>
        <strain evidence="2">PMI_201</strain>
    </source>
</reference>
<dbReference type="EMBL" id="JAJTJA010000005">
    <property type="protein sequence ID" value="KAH8698563.1"/>
    <property type="molecule type" value="Genomic_DNA"/>
</dbReference>
<dbReference type="RefSeq" id="XP_046073027.1">
    <property type="nucleotide sequence ID" value="XM_046212594.1"/>
</dbReference>
<protein>
    <submittedName>
        <fullName evidence="2">Uncharacterized protein</fullName>
    </submittedName>
</protein>
<dbReference type="Proteomes" id="UP001201262">
    <property type="component" value="Unassembled WGS sequence"/>
</dbReference>
<evidence type="ECO:0000256" key="1">
    <source>
        <dbReference type="SAM" id="Phobius"/>
    </source>
</evidence>
<proteinExistence type="predicted"/>
<evidence type="ECO:0000313" key="3">
    <source>
        <dbReference type="Proteomes" id="UP001201262"/>
    </source>
</evidence>
<gene>
    <name evidence="2" type="ORF">BGW36DRAFT_318090</name>
</gene>
<name>A0AAD4Q1H9_9EURO</name>
<sequence length="51" mass="6113">MLEYFVVTGFESRVFRFCFSALWVYSVSWFGTSYRVFILIVWSFRKGIVGK</sequence>
<dbReference type="GeneID" id="70242881"/>
<comment type="caution">
    <text evidence="2">The sequence shown here is derived from an EMBL/GenBank/DDBJ whole genome shotgun (WGS) entry which is preliminary data.</text>
</comment>
<dbReference type="AlphaFoldDB" id="A0AAD4Q1H9"/>